<evidence type="ECO:0000256" key="7">
    <source>
        <dbReference type="SAM" id="Phobius"/>
    </source>
</evidence>
<dbReference type="RefSeq" id="WP_057751880.1">
    <property type="nucleotide sequence ID" value="NZ_BJVH01000008.1"/>
</dbReference>
<dbReference type="OrthoDB" id="9763297at2"/>
<evidence type="ECO:0000259" key="8">
    <source>
        <dbReference type="PROSITE" id="PS50850"/>
    </source>
</evidence>
<reference evidence="9 10" key="1">
    <citation type="journal article" date="2015" name="Genome Announc.">
        <title>Expanding the biotechnology potential of lactobacilli through comparative genomics of 213 strains and associated genera.</title>
        <authorList>
            <person name="Sun Z."/>
            <person name="Harris H.M."/>
            <person name="McCann A."/>
            <person name="Guo C."/>
            <person name="Argimon S."/>
            <person name="Zhang W."/>
            <person name="Yang X."/>
            <person name="Jeffery I.B."/>
            <person name="Cooney J.C."/>
            <person name="Kagawa T.F."/>
            <person name="Liu W."/>
            <person name="Song Y."/>
            <person name="Salvetti E."/>
            <person name="Wrobel A."/>
            <person name="Rasinkangas P."/>
            <person name="Parkhill J."/>
            <person name="Rea M.C."/>
            <person name="O'Sullivan O."/>
            <person name="Ritari J."/>
            <person name="Douillard F.P."/>
            <person name="Paul Ross R."/>
            <person name="Yang R."/>
            <person name="Briner A.E."/>
            <person name="Felis G.E."/>
            <person name="de Vos W.M."/>
            <person name="Barrangou R."/>
            <person name="Klaenhammer T.R."/>
            <person name="Caufield P.W."/>
            <person name="Cui Y."/>
            <person name="Zhang H."/>
            <person name="O'Toole P.W."/>
        </authorList>
    </citation>
    <scope>NUCLEOTIDE SEQUENCE [LARGE SCALE GENOMIC DNA]</scope>
    <source>
        <strain evidence="9 10">DSM 17757</strain>
    </source>
</reference>
<dbReference type="InterPro" id="IPR036259">
    <property type="entry name" value="MFS_trans_sf"/>
</dbReference>
<evidence type="ECO:0000313" key="9">
    <source>
        <dbReference type="EMBL" id="KRN65605.1"/>
    </source>
</evidence>
<dbReference type="PATRIC" id="fig|319652.3.peg.1920"/>
<evidence type="ECO:0000256" key="3">
    <source>
        <dbReference type="ARBA" id="ARBA00022475"/>
    </source>
</evidence>
<gene>
    <name evidence="9" type="ORF">IV80_GL001887</name>
</gene>
<keyword evidence="10" id="KW-1185">Reference proteome</keyword>
<keyword evidence="2" id="KW-0813">Transport</keyword>
<feature type="transmembrane region" description="Helical" evidence="7">
    <location>
        <begin position="42"/>
        <end position="62"/>
    </location>
</feature>
<feature type="transmembrane region" description="Helical" evidence="7">
    <location>
        <begin position="290"/>
        <end position="320"/>
    </location>
</feature>
<feature type="transmembrane region" description="Helical" evidence="7">
    <location>
        <begin position="224"/>
        <end position="244"/>
    </location>
</feature>
<evidence type="ECO:0000256" key="1">
    <source>
        <dbReference type="ARBA" id="ARBA00004651"/>
    </source>
</evidence>
<comment type="subcellular location">
    <subcellularLocation>
        <location evidence="1">Cell membrane</location>
        <topology evidence="1">Multi-pass membrane protein</topology>
    </subcellularLocation>
</comment>
<feature type="transmembrane region" description="Helical" evidence="7">
    <location>
        <begin position="100"/>
        <end position="126"/>
    </location>
</feature>
<dbReference type="SUPFAM" id="SSF103473">
    <property type="entry name" value="MFS general substrate transporter"/>
    <property type="match status" value="1"/>
</dbReference>
<feature type="transmembrane region" description="Helical" evidence="7">
    <location>
        <begin position="172"/>
        <end position="192"/>
    </location>
</feature>
<dbReference type="AlphaFoldDB" id="A0A0R2IS65"/>
<dbReference type="Pfam" id="PF07690">
    <property type="entry name" value="MFS_1"/>
    <property type="match status" value="1"/>
</dbReference>
<dbReference type="Proteomes" id="UP000051568">
    <property type="component" value="Unassembled WGS sequence"/>
</dbReference>
<feature type="transmembrane region" description="Helical" evidence="7">
    <location>
        <begin position="373"/>
        <end position="393"/>
    </location>
</feature>
<feature type="transmembrane region" description="Helical" evidence="7">
    <location>
        <begin position="256"/>
        <end position="278"/>
    </location>
</feature>
<dbReference type="PANTHER" id="PTHR23513:SF11">
    <property type="entry name" value="STAPHYLOFERRIN A TRANSPORTER"/>
    <property type="match status" value="1"/>
</dbReference>
<dbReference type="STRING" id="319652.IV80_GL001887"/>
<keyword evidence="3" id="KW-1003">Cell membrane</keyword>
<evidence type="ECO:0000256" key="4">
    <source>
        <dbReference type="ARBA" id="ARBA00022692"/>
    </source>
</evidence>
<dbReference type="GO" id="GO:0022857">
    <property type="term" value="F:transmembrane transporter activity"/>
    <property type="evidence" value="ECO:0007669"/>
    <property type="project" value="InterPro"/>
</dbReference>
<dbReference type="EMBL" id="JQBR01000008">
    <property type="protein sequence ID" value="KRN65605.1"/>
    <property type="molecule type" value="Genomic_DNA"/>
</dbReference>
<dbReference type="PROSITE" id="PS50850">
    <property type="entry name" value="MFS"/>
    <property type="match status" value="1"/>
</dbReference>
<feature type="transmembrane region" description="Helical" evidence="7">
    <location>
        <begin position="12"/>
        <end position="36"/>
    </location>
</feature>
<comment type="caution">
    <text evidence="9">The sequence shown here is derived from an EMBL/GenBank/DDBJ whole genome shotgun (WGS) entry which is preliminary data.</text>
</comment>
<evidence type="ECO:0000256" key="2">
    <source>
        <dbReference type="ARBA" id="ARBA00022448"/>
    </source>
</evidence>
<dbReference type="GO" id="GO:0005886">
    <property type="term" value="C:plasma membrane"/>
    <property type="evidence" value="ECO:0007669"/>
    <property type="project" value="UniProtKB-SubCell"/>
</dbReference>
<dbReference type="PANTHER" id="PTHR23513">
    <property type="entry name" value="INTEGRAL MEMBRANE EFFLUX PROTEIN-RELATED"/>
    <property type="match status" value="1"/>
</dbReference>
<protein>
    <recommendedName>
        <fullName evidence="8">Major facilitator superfamily (MFS) profile domain-containing protein</fullName>
    </recommendedName>
</protein>
<dbReference type="CDD" id="cd06173">
    <property type="entry name" value="MFS_MefA_like"/>
    <property type="match status" value="1"/>
</dbReference>
<dbReference type="InterPro" id="IPR020846">
    <property type="entry name" value="MFS_dom"/>
</dbReference>
<feature type="transmembrane region" description="Helical" evidence="7">
    <location>
        <begin position="74"/>
        <end position="94"/>
    </location>
</feature>
<keyword evidence="6 7" id="KW-0472">Membrane</keyword>
<dbReference type="Gene3D" id="1.20.1250.20">
    <property type="entry name" value="MFS general substrate transporter like domains"/>
    <property type="match status" value="1"/>
</dbReference>
<keyword evidence="4 7" id="KW-0812">Transmembrane</keyword>
<evidence type="ECO:0000256" key="5">
    <source>
        <dbReference type="ARBA" id="ARBA00022989"/>
    </source>
</evidence>
<organism evidence="9 10">
    <name type="scientific">Pediococcus cellicola</name>
    <dbReference type="NCBI Taxonomy" id="319652"/>
    <lineage>
        <taxon>Bacteria</taxon>
        <taxon>Bacillati</taxon>
        <taxon>Bacillota</taxon>
        <taxon>Bacilli</taxon>
        <taxon>Lactobacillales</taxon>
        <taxon>Lactobacillaceae</taxon>
        <taxon>Pediococcus</taxon>
    </lineage>
</organism>
<name>A0A0R2IS65_9LACO</name>
<dbReference type="InterPro" id="IPR011701">
    <property type="entry name" value="MFS"/>
</dbReference>
<accession>A0A0R2IS65</accession>
<keyword evidence="5 7" id="KW-1133">Transmembrane helix</keyword>
<proteinExistence type="predicted"/>
<evidence type="ECO:0000313" key="10">
    <source>
        <dbReference type="Proteomes" id="UP000051568"/>
    </source>
</evidence>
<evidence type="ECO:0000256" key="6">
    <source>
        <dbReference type="ARBA" id="ARBA00023136"/>
    </source>
</evidence>
<sequence>MDERLKKEFSWPLFLSPFVSRLGDALFVFGLNWFIVKATGHASLLGIVQGIGGIILVAGDLFAGPLVDKYNRKLIMLLADAISFFACLGMAAVMDVNEPVFYQLVLLTCVIDIGLAFNFPAAKAVVPEIIRHDKLSIFNSWSNTGLTLADIIAPLLGGFLLTLHWIDFRSFLMINAISFLLSFIFTWVLKYVPEQKHDKESMPVFKSLANGLGYVRNNQDVFRLIIFDAILAAMYAGFTLLLPYDVDRYYHGDERLYSYVLTLVAVGGLLGGLSLVLNKQKPKIKHNYQDAFILGMALIITGVWVNYQVLLVMALIYGFYTSRMSIRMMTIVQNVTEIAYLGRVFSIWFLCFDSMHPFGSFIFGFISDWFNHGTFFVLGGLVLFGLLVVYLMGRTPDRKKVS</sequence>
<feature type="transmembrane region" description="Helical" evidence="7">
    <location>
        <begin position="146"/>
        <end position="166"/>
    </location>
</feature>
<feature type="domain" description="Major facilitator superfamily (MFS) profile" evidence="8">
    <location>
        <begin position="1"/>
        <end position="397"/>
    </location>
</feature>